<dbReference type="GO" id="GO:0030170">
    <property type="term" value="F:pyridoxal phosphate binding"/>
    <property type="evidence" value="ECO:0007669"/>
    <property type="project" value="InterPro"/>
</dbReference>
<evidence type="ECO:0000256" key="12">
    <source>
        <dbReference type="ARBA" id="ARBA00031427"/>
    </source>
</evidence>
<evidence type="ECO:0000256" key="13">
    <source>
        <dbReference type="RuleBase" id="RU363083"/>
    </source>
</evidence>
<comment type="cofactor">
    <cofactor evidence="2 13">
        <name>pyridoxal 5'-phosphate</name>
        <dbReference type="ChEBI" id="CHEBI:597326"/>
    </cofactor>
</comment>
<gene>
    <name evidence="15" type="primary">tdcB</name>
    <name evidence="15" type="ORF">FEZ48_07695</name>
</gene>
<evidence type="ECO:0000256" key="10">
    <source>
        <dbReference type="ARBA" id="ARBA00023239"/>
    </source>
</evidence>
<protein>
    <recommendedName>
        <fullName evidence="7 13">L-threonine dehydratase catabolic TdcB</fullName>
        <ecNumber evidence="6 13">4.3.1.19</ecNumber>
    </recommendedName>
    <alternativeName>
        <fullName evidence="12 13">Threonine deaminase</fullName>
    </alternativeName>
</protein>
<evidence type="ECO:0000256" key="11">
    <source>
        <dbReference type="ARBA" id="ARBA00025527"/>
    </source>
</evidence>
<dbReference type="InterPro" id="IPR001926">
    <property type="entry name" value="TrpB-like_PALP"/>
</dbReference>
<dbReference type="GO" id="GO:0004794">
    <property type="term" value="F:threonine deaminase activity"/>
    <property type="evidence" value="ECO:0007669"/>
    <property type="project" value="UniProtKB-EC"/>
</dbReference>
<proteinExistence type="inferred from homology"/>
<dbReference type="SUPFAM" id="SSF53686">
    <property type="entry name" value="Tryptophan synthase beta subunit-like PLP-dependent enzymes"/>
    <property type="match status" value="1"/>
</dbReference>
<dbReference type="GO" id="GO:0006565">
    <property type="term" value="P:L-serine catabolic process"/>
    <property type="evidence" value="ECO:0007669"/>
    <property type="project" value="TreeGrafter"/>
</dbReference>
<evidence type="ECO:0000313" key="16">
    <source>
        <dbReference type="Proteomes" id="UP000307201"/>
    </source>
</evidence>
<evidence type="ECO:0000256" key="5">
    <source>
        <dbReference type="ARBA" id="ARBA00011447"/>
    </source>
</evidence>
<evidence type="ECO:0000256" key="4">
    <source>
        <dbReference type="ARBA" id="ARBA00010869"/>
    </source>
</evidence>
<evidence type="ECO:0000259" key="14">
    <source>
        <dbReference type="Pfam" id="PF00291"/>
    </source>
</evidence>
<feature type="domain" description="Tryptophan synthase beta chain-like PALP" evidence="14">
    <location>
        <begin position="29"/>
        <end position="313"/>
    </location>
</feature>
<dbReference type="CDD" id="cd01562">
    <property type="entry name" value="Thr-dehyd"/>
    <property type="match status" value="1"/>
</dbReference>
<evidence type="ECO:0000313" key="15">
    <source>
        <dbReference type="EMBL" id="TLQ07005.1"/>
    </source>
</evidence>
<dbReference type="InterPro" id="IPR050147">
    <property type="entry name" value="Ser/Thr_Dehydratase"/>
</dbReference>
<dbReference type="GO" id="GO:0009097">
    <property type="term" value="P:isoleucine biosynthetic process"/>
    <property type="evidence" value="ECO:0007669"/>
    <property type="project" value="TreeGrafter"/>
</dbReference>
<reference evidence="15 16" key="1">
    <citation type="submission" date="2019-05" db="EMBL/GenBank/DDBJ databases">
        <title>The metagenome of a microbial culture collection derived from dairy environment covers the genomic content of the human microbiome.</title>
        <authorList>
            <person name="Roder T."/>
            <person name="Wuthrich D."/>
            <person name="Sattari Z."/>
            <person name="Von Ah U."/>
            <person name="Bar C."/>
            <person name="Ronchi F."/>
            <person name="Macpherson A.J."/>
            <person name="Ganal-Vonarburg S.C."/>
            <person name="Bruggmann R."/>
            <person name="Vergeres G."/>
        </authorList>
    </citation>
    <scope>NUCLEOTIDE SEQUENCE [LARGE SCALE GENOMIC DNA]</scope>
    <source>
        <strain evidence="15 16">FAM 24235</strain>
    </source>
</reference>
<comment type="subunit">
    <text evidence="5 13">In the native structure, TdcB is in a dimeric form, whereas in the TdcB-AMP complex, it exists in a tetrameric form (dimer of dimers).</text>
</comment>
<name>A0A5R9C2N9_9LACT</name>
<sequence length="336" mass="35841">MNNINVKLPISINDVREAKFILKNNSRISPLVKSFYLSGKSGGEVYLKLENMQLTGSFKFRGAFNKISHLSKEEKSKGVIACSAGNHAQGVALSCHLQGIRSKIVMPVDAPKAKISATEGYGAEVVLFGDSFDEAKAKCLEIQKETGETFIAPYDDPYVMAGQGTIGLEILDEIWDVDTVIVPVGGGGLISGMAVALKAFNPLINIIGVQAERVHGMAASFKEGKITSHKEGSTLADGCAVQTPGVLTFEIVNELVTDMILVSEDEIELAMKDLIQRTKSVVEGGGALATAAILSGKVDKYVRNKKVVAVISGGNVDLSRISDIMGHFLTANELIN</sequence>
<dbReference type="NCBIfam" id="TIGR01127">
    <property type="entry name" value="ilvA_1Cterm"/>
    <property type="match status" value="1"/>
</dbReference>
<dbReference type="Gene3D" id="3.40.50.1100">
    <property type="match status" value="2"/>
</dbReference>
<evidence type="ECO:0000256" key="7">
    <source>
        <dbReference type="ARBA" id="ARBA00022248"/>
    </source>
</evidence>
<keyword evidence="10 13" id="KW-0456">Lyase</keyword>
<dbReference type="GO" id="GO:0000166">
    <property type="term" value="F:nucleotide binding"/>
    <property type="evidence" value="ECO:0007669"/>
    <property type="project" value="UniProtKB-KW"/>
</dbReference>
<keyword evidence="13" id="KW-0547">Nucleotide-binding</keyword>
<comment type="pathway">
    <text evidence="3 13">Amino-acid degradation; L-threonine degradation via propanoate pathway; propanoate from L-threonine: step 1/4.</text>
</comment>
<evidence type="ECO:0000256" key="6">
    <source>
        <dbReference type="ARBA" id="ARBA00012096"/>
    </source>
</evidence>
<dbReference type="RefSeq" id="WP_138471991.1">
    <property type="nucleotide sequence ID" value="NZ_JBGQQG010000018.1"/>
</dbReference>
<dbReference type="PANTHER" id="PTHR48078">
    <property type="entry name" value="THREONINE DEHYDRATASE, MITOCHONDRIAL-RELATED"/>
    <property type="match status" value="1"/>
</dbReference>
<dbReference type="InterPro" id="IPR000634">
    <property type="entry name" value="Ser/Thr_deHydtase_PyrdxlP-BS"/>
</dbReference>
<organism evidence="15 16">
    <name type="scientific">Marinilactibacillus psychrotolerans</name>
    <dbReference type="NCBI Taxonomy" id="191770"/>
    <lineage>
        <taxon>Bacteria</taxon>
        <taxon>Bacillati</taxon>
        <taxon>Bacillota</taxon>
        <taxon>Bacilli</taxon>
        <taxon>Lactobacillales</taxon>
        <taxon>Carnobacteriaceae</taxon>
        <taxon>Marinilactibacillus</taxon>
    </lineage>
</organism>
<evidence type="ECO:0000256" key="8">
    <source>
        <dbReference type="ARBA" id="ARBA00022533"/>
    </source>
</evidence>
<dbReference type="FunFam" id="3.40.50.1100:FF:000007">
    <property type="entry name" value="L-threonine dehydratase catabolic TdcB"/>
    <property type="match status" value="1"/>
</dbReference>
<comment type="caution">
    <text evidence="15">The sequence shown here is derived from an EMBL/GenBank/DDBJ whole genome shotgun (WGS) entry which is preliminary data.</text>
</comment>
<comment type="function">
    <text evidence="11 13">Catalyzes the anaerobic formation of alpha-ketobutyrate and ammonia from threonine in a two-step reaction. The first step involved a dehydration of threonine and a production of enamine intermediates (aminocrotonate), which tautomerizes to its imine form (iminobutyrate). Both intermediates are unstable and short-lived. The second step is the nonenzymatic hydrolysis of the enamine/imine intermediates to form 2-ketobutyrate and free ammonia. In the low water environment of the cell, the second step is accelerated by RidA.</text>
</comment>
<dbReference type="PANTHER" id="PTHR48078:SF6">
    <property type="entry name" value="L-THREONINE DEHYDRATASE CATABOLIC TDCB"/>
    <property type="match status" value="1"/>
</dbReference>
<comment type="catalytic activity">
    <reaction evidence="1 13">
        <text>L-threonine = 2-oxobutanoate + NH4(+)</text>
        <dbReference type="Rhea" id="RHEA:22108"/>
        <dbReference type="ChEBI" id="CHEBI:16763"/>
        <dbReference type="ChEBI" id="CHEBI:28938"/>
        <dbReference type="ChEBI" id="CHEBI:57926"/>
        <dbReference type="EC" id="4.3.1.19"/>
    </reaction>
</comment>
<dbReference type="NCBIfam" id="NF006389">
    <property type="entry name" value="PRK08638.1"/>
    <property type="match status" value="1"/>
</dbReference>
<dbReference type="Proteomes" id="UP000307201">
    <property type="component" value="Unassembled WGS sequence"/>
</dbReference>
<evidence type="ECO:0000256" key="1">
    <source>
        <dbReference type="ARBA" id="ARBA00001274"/>
    </source>
</evidence>
<dbReference type="EC" id="4.3.1.19" evidence="6 13"/>
<dbReference type="AlphaFoldDB" id="A0A5R9C2N9"/>
<evidence type="ECO:0000256" key="2">
    <source>
        <dbReference type="ARBA" id="ARBA00001933"/>
    </source>
</evidence>
<evidence type="ECO:0000256" key="9">
    <source>
        <dbReference type="ARBA" id="ARBA00022898"/>
    </source>
</evidence>
<keyword evidence="8" id="KW-0021">Allosteric enzyme</keyword>
<keyword evidence="9 13" id="KW-0663">Pyridoxal phosphate</keyword>
<dbReference type="UniPathway" id="UPA00052">
    <property type="reaction ID" value="UER00507"/>
</dbReference>
<dbReference type="InterPro" id="IPR036052">
    <property type="entry name" value="TrpB-like_PALP_sf"/>
</dbReference>
<dbReference type="OrthoDB" id="9811476at2"/>
<comment type="similarity">
    <text evidence="4 13">Belongs to the serine/threonine dehydratase family.</text>
</comment>
<accession>A0A5R9C2N9</accession>
<dbReference type="InterPro" id="IPR005789">
    <property type="entry name" value="Thr_deHydtase_catblc"/>
</dbReference>
<dbReference type="Pfam" id="PF00291">
    <property type="entry name" value="PALP"/>
    <property type="match status" value="1"/>
</dbReference>
<dbReference type="GO" id="GO:0070689">
    <property type="term" value="P:L-threonine catabolic process to propionate"/>
    <property type="evidence" value="ECO:0007669"/>
    <property type="project" value="UniProtKB-UniPathway"/>
</dbReference>
<dbReference type="GO" id="GO:0003941">
    <property type="term" value="F:L-serine ammonia-lyase activity"/>
    <property type="evidence" value="ECO:0007669"/>
    <property type="project" value="TreeGrafter"/>
</dbReference>
<dbReference type="PROSITE" id="PS00165">
    <property type="entry name" value="DEHYDRATASE_SER_THR"/>
    <property type="match status" value="1"/>
</dbReference>
<evidence type="ECO:0000256" key="3">
    <source>
        <dbReference type="ARBA" id="ARBA00004958"/>
    </source>
</evidence>
<dbReference type="EMBL" id="VBTE01000021">
    <property type="protein sequence ID" value="TLQ07005.1"/>
    <property type="molecule type" value="Genomic_DNA"/>
</dbReference>